<sequence length="64" mass="6700">MSTGNEGGAEQDTETYDSVVEDLNFDPEIPDVQPHPDHAGPGAHASARDDGEAHTGEGPQEEGQ</sequence>
<reference evidence="3" key="1">
    <citation type="journal article" date="2019" name="Int. J. Syst. Evol. Microbiol.">
        <title>The Global Catalogue of Microorganisms (GCM) 10K type strain sequencing project: providing services to taxonomists for standard genome sequencing and annotation.</title>
        <authorList>
            <consortium name="The Broad Institute Genomics Platform"/>
            <consortium name="The Broad Institute Genome Sequencing Center for Infectious Disease"/>
            <person name="Wu L."/>
            <person name="Ma J."/>
        </authorList>
    </citation>
    <scope>NUCLEOTIDE SEQUENCE [LARGE SCALE GENOMIC DNA]</scope>
    <source>
        <strain evidence="3">JCM 18532</strain>
    </source>
</reference>
<evidence type="ECO:0000313" key="2">
    <source>
        <dbReference type="EMBL" id="GAA4752215.1"/>
    </source>
</evidence>
<dbReference type="RefSeq" id="WP_345528951.1">
    <property type="nucleotide sequence ID" value="NZ_BAABKN010000027.1"/>
</dbReference>
<dbReference type="Proteomes" id="UP001499882">
    <property type="component" value="Unassembled WGS sequence"/>
</dbReference>
<evidence type="ECO:0000256" key="1">
    <source>
        <dbReference type="SAM" id="MobiDB-lite"/>
    </source>
</evidence>
<feature type="compositionally biased region" description="Basic and acidic residues" evidence="1">
    <location>
        <begin position="46"/>
        <end position="55"/>
    </location>
</feature>
<accession>A0ABP8ZCS6</accession>
<dbReference type="EMBL" id="BAABKN010000027">
    <property type="protein sequence ID" value="GAA4752215.1"/>
    <property type="molecule type" value="Genomic_DNA"/>
</dbReference>
<organism evidence="2 3">
    <name type="scientific">Nocardioides endophyticus</name>
    <dbReference type="NCBI Taxonomy" id="1353775"/>
    <lineage>
        <taxon>Bacteria</taxon>
        <taxon>Bacillati</taxon>
        <taxon>Actinomycetota</taxon>
        <taxon>Actinomycetes</taxon>
        <taxon>Propionibacteriales</taxon>
        <taxon>Nocardioidaceae</taxon>
        <taxon>Nocardioides</taxon>
    </lineage>
</organism>
<feature type="region of interest" description="Disordered" evidence="1">
    <location>
        <begin position="1"/>
        <end position="64"/>
    </location>
</feature>
<name>A0ABP8ZCS6_9ACTN</name>
<comment type="caution">
    <text evidence="2">The sequence shown here is derived from an EMBL/GenBank/DDBJ whole genome shotgun (WGS) entry which is preliminary data.</text>
</comment>
<proteinExistence type="predicted"/>
<feature type="compositionally biased region" description="Acidic residues" evidence="1">
    <location>
        <begin position="9"/>
        <end position="29"/>
    </location>
</feature>
<evidence type="ECO:0000313" key="3">
    <source>
        <dbReference type="Proteomes" id="UP001499882"/>
    </source>
</evidence>
<keyword evidence="3" id="KW-1185">Reference proteome</keyword>
<protein>
    <submittedName>
        <fullName evidence="2">Uncharacterized protein</fullName>
    </submittedName>
</protein>
<gene>
    <name evidence="2" type="ORF">GCM10023350_41850</name>
</gene>